<evidence type="ECO:0000256" key="1">
    <source>
        <dbReference type="ARBA" id="ARBA00004141"/>
    </source>
</evidence>
<keyword evidence="4 7" id="KW-1133">Transmembrane helix</keyword>
<dbReference type="SUPFAM" id="SSF118215">
    <property type="entry name" value="Proton glutamate symport protein"/>
    <property type="match status" value="1"/>
</dbReference>
<keyword evidence="9" id="KW-1185">Reference proteome</keyword>
<feature type="transmembrane region" description="Helical" evidence="7">
    <location>
        <begin position="107"/>
        <end position="131"/>
    </location>
</feature>
<feature type="transmembrane region" description="Helical" evidence="7">
    <location>
        <begin position="229"/>
        <end position="255"/>
    </location>
</feature>
<feature type="transmembrane region" description="Helical" evidence="7">
    <location>
        <begin position="193"/>
        <end position="217"/>
    </location>
</feature>
<evidence type="ECO:0000256" key="5">
    <source>
        <dbReference type="ARBA" id="ARBA00023136"/>
    </source>
</evidence>
<feature type="transmembrane region" description="Helical" evidence="7">
    <location>
        <begin position="365"/>
        <end position="391"/>
    </location>
</feature>
<keyword evidence="2" id="KW-0813">Transport</keyword>
<reference evidence="8 9" key="1">
    <citation type="submission" date="2024-01" db="EMBL/GenBank/DDBJ databases">
        <title>novel species in genus Adlercreutzia.</title>
        <authorList>
            <person name="Liu X."/>
        </authorList>
    </citation>
    <scope>NUCLEOTIDE SEQUENCE [LARGE SCALE GENOMIC DNA]</scope>
    <source>
        <strain evidence="8 9">R7</strain>
    </source>
</reference>
<feature type="compositionally biased region" description="Low complexity" evidence="6">
    <location>
        <begin position="449"/>
        <end position="479"/>
    </location>
</feature>
<evidence type="ECO:0000256" key="6">
    <source>
        <dbReference type="SAM" id="MobiDB-lite"/>
    </source>
</evidence>
<evidence type="ECO:0000256" key="4">
    <source>
        <dbReference type="ARBA" id="ARBA00022989"/>
    </source>
</evidence>
<feature type="transmembrane region" description="Helical" evidence="7">
    <location>
        <begin position="73"/>
        <end position="95"/>
    </location>
</feature>
<dbReference type="Pfam" id="PF00375">
    <property type="entry name" value="SDF"/>
    <property type="match status" value="1"/>
</dbReference>
<feature type="region of interest" description="Disordered" evidence="6">
    <location>
        <begin position="438"/>
        <end position="479"/>
    </location>
</feature>
<proteinExistence type="predicted"/>
<organism evidence="8 9">
    <name type="scientific">Adlercreutzia wanghongyangiae</name>
    <dbReference type="NCBI Taxonomy" id="3111451"/>
    <lineage>
        <taxon>Bacteria</taxon>
        <taxon>Bacillati</taxon>
        <taxon>Actinomycetota</taxon>
        <taxon>Coriobacteriia</taxon>
        <taxon>Eggerthellales</taxon>
        <taxon>Eggerthellaceae</taxon>
        <taxon>Adlercreutzia</taxon>
    </lineage>
</organism>
<feature type="transmembrane region" description="Helical" evidence="7">
    <location>
        <begin position="341"/>
        <end position="359"/>
    </location>
</feature>
<evidence type="ECO:0000313" key="9">
    <source>
        <dbReference type="Proteomes" id="UP001349994"/>
    </source>
</evidence>
<dbReference type="Proteomes" id="UP001349994">
    <property type="component" value="Unassembled WGS sequence"/>
</dbReference>
<comment type="caution">
    <text evidence="8">The sequence shown here is derived from an EMBL/GenBank/DDBJ whole genome shotgun (WGS) entry which is preliminary data.</text>
</comment>
<feature type="transmembrane region" description="Helical" evidence="7">
    <location>
        <begin position="308"/>
        <end position="329"/>
    </location>
</feature>
<sequence>METKGHATNADGAAADKAGRAAAVLGKGGVAAVVRHVVTSLPFILLVAVVVGLVLGQLASADVIAVVATVGDVLRQIIVFCVPLIIIGFIAPSIAKLGENVSRILGVALLIAYASTLGAALLSMAAGFGIIPHLTLADGAEALREIPNLEFPLDIPAIMPVTSALALALMLGLAAVWVKAARFTALLVEFQRMVLAIVVKIVIPILPVFIVCTFAGLSWEGALTSQLPVFLVVIAIVLVGHFVWLAVLYGAAGVYSRTNPWEVLRHYGSAYLTAVGTMSSAATLGVALECAGQAKTLRRDMVSFGIPLFANIHLCGSVLTEVFFCMVVSQILYGALPGLPTMLLFCVLLGVFAIGAPGVPGGTVMASLGLVTGLLGFDGAGTALVLTVFALQDSFGTACNVTGDGALTLILSGYANRHEVADAMSPAQETFFDGEIAEGAGAGREKPAGEGATSMAGTEAAATAAEADTEIGAAQGKRP</sequence>
<evidence type="ECO:0000313" key="8">
    <source>
        <dbReference type="EMBL" id="MEC4177031.1"/>
    </source>
</evidence>
<evidence type="ECO:0000256" key="7">
    <source>
        <dbReference type="SAM" id="Phobius"/>
    </source>
</evidence>
<dbReference type="Gene3D" id="1.10.3860.10">
    <property type="entry name" value="Sodium:dicarboxylate symporter"/>
    <property type="match status" value="1"/>
</dbReference>
<evidence type="ECO:0000256" key="2">
    <source>
        <dbReference type="ARBA" id="ARBA00022448"/>
    </source>
</evidence>
<dbReference type="InterPro" id="IPR036458">
    <property type="entry name" value="Na:dicarbo_symporter_sf"/>
</dbReference>
<feature type="transmembrane region" description="Helical" evidence="7">
    <location>
        <begin position="267"/>
        <end position="288"/>
    </location>
</feature>
<protein>
    <submittedName>
        <fullName evidence="8">Cation:dicarboxylase symporter family transporter</fullName>
    </submittedName>
</protein>
<dbReference type="PANTHER" id="PTHR42865:SF10">
    <property type="entry name" value="SODIUM:DICARBOXYLATE SYMPORTER FAMILY PROTEIN"/>
    <property type="match status" value="1"/>
</dbReference>
<keyword evidence="5 7" id="KW-0472">Membrane</keyword>
<feature type="transmembrane region" description="Helical" evidence="7">
    <location>
        <begin position="157"/>
        <end position="181"/>
    </location>
</feature>
<feature type="transmembrane region" description="Helical" evidence="7">
    <location>
        <begin position="43"/>
        <end position="67"/>
    </location>
</feature>
<accession>A0ABU6IKP4</accession>
<name>A0ABU6IKP4_9ACTN</name>
<evidence type="ECO:0000256" key="3">
    <source>
        <dbReference type="ARBA" id="ARBA00022692"/>
    </source>
</evidence>
<keyword evidence="3 7" id="KW-0812">Transmembrane</keyword>
<dbReference type="InterPro" id="IPR001991">
    <property type="entry name" value="Na-dicarboxylate_symporter"/>
</dbReference>
<dbReference type="PANTHER" id="PTHR42865">
    <property type="entry name" value="PROTON/GLUTAMATE-ASPARTATE SYMPORTER"/>
    <property type="match status" value="1"/>
</dbReference>
<gene>
    <name evidence="8" type="ORF">VIN30_11280</name>
</gene>
<comment type="subcellular location">
    <subcellularLocation>
        <location evidence="1">Membrane</location>
        <topology evidence="1">Multi-pass membrane protein</topology>
    </subcellularLocation>
</comment>
<dbReference type="EMBL" id="JAYMFF010000031">
    <property type="protein sequence ID" value="MEC4177031.1"/>
    <property type="molecule type" value="Genomic_DNA"/>
</dbReference>